<evidence type="ECO:0000256" key="1">
    <source>
        <dbReference type="SAM" id="MobiDB-lite"/>
    </source>
</evidence>
<sequence length="1007" mass="111129">MKSPALSLSNEDCFSLSRGGIFLGYFEMDKSIVPVEESQWRNDSPASASKSLGSLVQINSIAIDLSCAMQEIESPLHEHFSIRGFVAGMRKKDRKTCLPFASEVVSNDLMDDLPPLSVPKFRWWQCSNCVPEIAAESTALKMLSDRSDAGTSSCQHVGGEKDIVLFSHSIRNIGEGHGSREFIDGEYNDPSIKLKNSDPQCKGYKATTSSKEKTDVRNNECGTSYVYLTEANPIRIEERQDINADVSDAVRIAHENASIGFDEPDNVSSGSDAVGCALPRRRKPKLRSLADIMEDENNSMGEHIKMRSALSSGVQVTSTEKEDDLHRHPELEASADGATVTRSPHRKRKIAAEEDRGLPLSTAKKFKGPIPDSDKRRRILQVSDSDSGGDGSARSDLQLNAKTQQIKPKRNKALEINRKMKQTHGDNRTVPIREVPKMNSMLQENIQKHAALVETNCGSMEHVPPTQGGEMEPYLSSLLSGKQVDRMSDKSKSKRPMVEVELSPLMPPGKSFIGDCSVQGKVTLDLSLNSYKDSEIQSNNQISSRQHRGIPDLNESFTEKSSTTQWKQLVTPDDRCSTLHNKLDMTGEGKRQFGVSEPLAVHKIHNNVESGGTSDDIPMDIVELLAKNQRERTLENSRNHLLTSTANNSIKRRSPPVYVHPLTKERTPIFSFPIANSRSGIGVASGETGLGQGILSFPHCQMGVGNVEENQFRLFSSFKPCHPKKTQYSASNSIFSGPRPGEGADLLWPPRRKNTPFHLDVRQNRPIQHNGLDMQSFPDQSYKGKTVSDMNGEVRKAARDASAVKEGRIGSSTKSAGSLDAYSNDTIPAMQLLSLMDRGVVTGSTLKVGSNSFPDKPFSPCNHHPRLNEKQNDPFINESFFSQGSHNKDFPALLNGVRFPGESSKKSYALGRMPPPRGSTKAFNLDSPANLVIKPSKGSVEMEVCTLNRNPADFSIPDAKNEYTITARDLKARKRIYLKGRSRGVNLEGQKRGRVRKDASGKECTRK</sequence>
<accession>A0AAD4P9E6</accession>
<feature type="compositionally biased region" description="Polar residues" evidence="1">
    <location>
        <begin position="309"/>
        <end position="318"/>
    </location>
</feature>
<feature type="region of interest" description="Disordered" evidence="1">
    <location>
        <begin position="309"/>
        <end position="404"/>
    </location>
</feature>
<feature type="compositionally biased region" description="Polar residues" evidence="1">
    <location>
        <begin position="395"/>
        <end position="404"/>
    </location>
</feature>
<dbReference type="PANTHER" id="PTHR35504:SF1">
    <property type="entry name" value="PROTEIN EMBRYONIC FLOWER 1"/>
    <property type="match status" value="1"/>
</dbReference>
<gene>
    <name evidence="2" type="ORF">C2S53_009356</name>
</gene>
<evidence type="ECO:0000313" key="2">
    <source>
        <dbReference type="EMBL" id="KAH6831161.1"/>
    </source>
</evidence>
<dbReference type="GO" id="GO:0009910">
    <property type="term" value="P:negative regulation of flower development"/>
    <property type="evidence" value="ECO:0007669"/>
    <property type="project" value="InterPro"/>
</dbReference>
<proteinExistence type="predicted"/>
<evidence type="ECO:0000313" key="3">
    <source>
        <dbReference type="Proteomes" id="UP001190926"/>
    </source>
</evidence>
<dbReference type="PANTHER" id="PTHR35504">
    <property type="entry name" value="PROTEIN EMBRYONIC FLOWER 1"/>
    <property type="match status" value="1"/>
</dbReference>
<dbReference type="AlphaFoldDB" id="A0AAD4P9E6"/>
<dbReference type="GO" id="GO:0045892">
    <property type="term" value="P:negative regulation of DNA-templated transcription"/>
    <property type="evidence" value="ECO:0007669"/>
    <property type="project" value="InterPro"/>
</dbReference>
<protein>
    <submittedName>
        <fullName evidence="2">Embryonic flower 1</fullName>
    </submittedName>
</protein>
<feature type="compositionally biased region" description="Basic and acidic residues" evidence="1">
    <location>
        <begin position="319"/>
        <end position="331"/>
    </location>
</feature>
<keyword evidence="3" id="KW-1185">Reference proteome</keyword>
<organism evidence="2 3">
    <name type="scientific">Perilla frutescens var. hirtella</name>
    <name type="common">Perilla citriodora</name>
    <name type="synonym">Perilla setoyensis</name>
    <dbReference type="NCBI Taxonomy" id="608512"/>
    <lineage>
        <taxon>Eukaryota</taxon>
        <taxon>Viridiplantae</taxon>
        <taxon>Streptophyta</taxon>
        <taxon>Embryophyta</taxon>
        <taxon>Tracheophyta</taxon>
        <taxon>Spermatophyta</taxon>
        <taxon>Magnoliopsida</taxon>
        <taxon>eudicotyledons</taxon>
        <taxon>Gunneridae</taxon>
        <taxon>Pentapetalae</taxon>
        <taxon>asterids</taxon>
        <taxon>lamiids</taxon>
        <taxon>Lamiales</taxon>
        <taxon>Lamiaceae</taxon>
        <taxon>Nepetoideae</taxon>
        <taxon>Elsholtzieae</taxon>
        <taxon>Perilla</taxon>
    </lineage>
</organism>
<name>A0AAD4P9E6_PERFH</name>
<dbReference type="Proteomes" id="UP001190926">
    <property type="component" value="Unassembled WGS sequence"/>
</dbReference>
<dbReference type="GO" id="GO:0048367">
    <property type="term" value="P:shoot system development"/>
    <property type="evidence" value="ECO:0007669"/>
    <property type="project" value="InterPro"/>
</dbReference>
<feature type="compositionally biased region" description="Basic and acidic residues" evidence="1">
    <location>
        <begin position="996"/>
        <end position="1007"/>
    </location>
</feature>
<dbReference type="InterPro" id="IPR034583">
    <property type="entry name" value="EMF1"/>
</dbReference>
<feature type="region of interest" description="Disordered" evidence="1">
    <location>
        <begin position="981"/>
        <end position="1007"/>
    </location>
</feature>
<comment type="caution">
    <text evidence="2">The sequence shown here is derived from an EMBL/GenBank/DDBJ whole genome shotgun (WGS) entry which is preliminary data.</text>
</comment>
<dbReference type="EMBL" id="SDAM02000091">
    <property type="protein sequence ID" value="KAH6831161.1"/>
    <property type="molecule type" value="Genomic_DNA"/>
</dbReference>
<reference evidence="2 3" key="1">
    <citation type="journal article" date="2021" name="Nat. Commun.">
        <title>Incipient diploidization of the medicinal plant Perilla within 10,000 years.</title>
        <authorList>
            <person name="Zhang Y."/>
            <person name="Shen Q."/>
            <person name="Leng L."/>
            <person name="Zhang D."/>
            <person name="Chen S."/>
            <person name="Shi Y."/>
            <person name="Ning Z."/>
            <person name="Chen S."/>
        </authorList>
    </citation>
    <scope>NUCLEOTIDE SEQUENCE [LARGE SCALE GENOMIC DNA]</scope>
    <source>
        <strain evidence="3">cv. PC099</strain>
    </source>
</reference>